<evidence type="ECO:0000256" key="1">
    <source>
        <dbReference type="SAM" id="MobiDB-lite"/>
    </source>
</evidence>
<sequence length="214" mass="22474">MRSRCSRLSRGDGGGGLDLTRRSSCRWSPRRPWMAAVPMMRTSSSSRSSRARSGPGSRAAARAASSSSSALRAAARTRALFVGAVESDPFVVITGAAAAAKSCLKSQDLRSDRKVPGGRLGRVPQPHRQRSARPSSLSSTMAGSPSAPNHRNPNDTGADANDKQALLAWLTGIKETGKFQDGNPPAPGRRHLKTAVRALASAAAAPACWGYRPC</sequence>
<proteinExistence type="predicted"/>
<evidence type="ECO:0000313" key="3">
    <source>
        <dbReference type="Proteomes" id="UP000479710"/>
    </source>
</evidence>
<name>A0A6G1DZ01_9ORYZ</name>
<feature type="region of interest" description="Disordered" evidence="1">
    <location>
        <begin position="1"/>
        <end position="69"/>
    </location>
</feature>
<dbReference type="Proteomes" id="UP000479710">
    <property type="component" value="Unassembled WGS sequence"/>
</dbReference>
<gene>
    <name evidence="2" type="ORF">E2562_020578</name>
</gene>
<evidence type="ECO:0000313" key="2">
    <source>
        <dbReference type="EMBL" id="KAF0917462.1"/>
    </source>
</evidence>
<feature type="compositionally biased region" description="Polar residues" evidence="1">
    <location>
        <begin position="132"/>
        <end position="155"/>
    </location>
</feature>
<keyword evidence="3" id="KW-1185">Reference proteome</keyword>
<organism evidence="2 3">
    <name type="scientific">Oryza meyeriana var. granulata</name>
    <dbReference type="NCBI Taxonomy" id="110450"/>
    <lineage>
        <taxon>Eukaryota</taxon>
        <taxon>Viridiplantae</taxon>
        <taxon>Streptophyta</taxon>
        <taxon>Embryophyta</taxon>
        <taxon>Tracheophyta</taxon>
        <taxon>Spermatophyta</taxon>
        <taxon>Magnoliopsida</taxon>
        <taxon>Liliopsida</taxon>
        <taxon>Poales</taxon>
        <taxon>Poaceae</taxon>
        <taxon>BOP clade</taxon>
        <taxon>Oryzoideae</taxon>
        <taxon>Oryzeae</taxon>
        <taxon>Oryzinae</taxon>
        <taxon>Oryza</taxon>
        <taxon>Oryza meyeriana</taxon>
    </lineage>
</organism>
<accession>A0A6G1DZ01</accession>
<feature type="compositionally biased region" description="Low complexity" evidence="1">
    <location>
        <begin position="41"/>
        <end position="69"/>
    </location>
</feature>
<dbReference type="AlphaFoldDB" id="A0A6G1DZ01"/>
<reference evidence="2 3" key="1">
    <citation type="submission" date="2019-11" db="EMBL/GenBank/DDBJ databases">
        <title>Whole genome sequence of Oryza granulata.</title>
        <authorList>
            <person name="Li W."/>
        </authorList>
    </citation>
    <scope>NUCLEOTIDE SEQUENCE [LARGE SCALE GENOMIC DNA]</scope>
    <source>
        <strain evidence="3">cv. Menghai</strain>
        <tissue evidence="2">Leaf</tissue>
    </source>
</reference>
<protein>
    <submittedName>
        <fullName evidence="2">Uncharacterized protein</fullName>
    </submittedName>
</protein>
<comment type="caution">
    <text evidence="2">The sequence shown here is derived from an EMBL/GenBank/DDBJ whole genome shotgun (WGS) entry which is preliminary data.</text>
</comment>
<feature type="region of interest" description="Disordered" evidence="1">
    <location>
        <begin position="103"/>
        <end position="159"/>
    </location>
</feature>
<dbReference type="EMBL" id="SPHZ02000005">
    <property type="protein sequence ID" value="KAF0917462.1"/>
    <property type="molecule type" value="Genomic_DNA"/>
</dbReference>